<comment type="caution">
    <text evidence="14">The sequence shown here is derived from an EMBL/GenBank/DDBJ whole genome shotgun (WGS) entry which is preliminary data.</text>
</comment>
<keyword evidence="10" id="KW-0496">Mitochondrion</keyword>
<dbReference type="InterPro" id="IPR016039">
    <property type="entry name" value="Thiolase-like"/>
</dbReference>
<gene>
    <name evidence="14" type="ORF">KAF25_010671</name>
</gene>
<evidence type="ECO:0000256" key="4">
    <source>
        <dbReference type="ARBA" id="ARBA00011881"/>
    </source>
</evidence>
<dbReference type="Proteomes" id="UP000782241">
    <property type="component" value="Unassembled WGS sequence"/>
</dbReference>
<dbReference type="GO" id="GO:0003985">
    <property type="term" value="F:acetyl-CoA C-acetyltransferase activity"/>
    <property type="evidence" value="ECO:0007669"/>
    <property type="project" value="UniProtKB-EC"/>
</dbReference>
<comment type="cofactor">
    <cofactor evidence="1">
        <name>K(+)</name>
        <dbReference type="ChEBI" id="CHEBI:29103"/>
    </cofactor>
</comment>
<dbReference type="InterPro" id="IPR020616">
    <property type="entry name" value="Thiolase_N"/>
</dbReference>
<dbReference type="InterPro" id="IPR020610">
    <property type="entry name" value="Thiolase_AS"/>
</dbReference>
<dbReference type="SUPFAM" id="SSF53901">
    <property type="entry name" value="Thiolase-like"/>
    <property type="match status" value="2"/>
</dbReference>
<dbReference type="EC" id="2.3.1.9" evidence="5"/>
<dbReference type="EMBL" id="JAGPUO010000014">
    <property type="protein sequence ID" value="KAG5658490.1"/>
    <property type="molecule type" value="Genomic_DNA"/>
</dbReference>
<evidence type="ECO:0000256" key="7">
    <source>
        <dbReference type="ARBA" id="ARBA00022723"/>
    </source>
</evidence>
<dbReference type="Gene3D" id="3.40.47.10">
    <property type="match status" value="1"/>
</dbReference>
<dbReference type="AlphaFoldDB" id="A0A9P7GZX3"/>
<comment type="subcellular location">
    <subcellularLocation>
        <location evidence="2">Mitochondrion</location>
    </subcellularLocation>
</comment>
<evidence type="ECO:0000256" key="3">
    <source>
        <dbReference type="ARBA" id="ARBA00010982"/>
    </source>
</evidence>
<feature type="domain" description="Thiolase C-terminal" evidence="13">
    <location>
        <begin position="307"/>
        <end position="426"/>
    </location>
</feature>
<evidence type="ECO:0000256" key="8">
    <source>
        <dbReference type="ARBA" id="ARBA00022946"/>
    </source>
</evidence>
<reference evidence="14" key="1">
    <citation type="submission" date="2021-04" db="EMBL/GenBank/DDBJ databases">
        <title>Draft genome of Fusarium avenaceum strain F156N33, isolated from an atmospheric sample in Virginia.</title>
        <authorList>
            <person name="Yang S."/>
            <person name="Vinatzer B.A."/>
            <person name="Coleman J."/>
        </authorList>
    </citation>
    <scope>NUCLEOTIDE SEQUENCE</scope>
    <source>
        <strain evidence="14">F156N33</strain>
    </source>
</reference>
<keyword evidence="6" id="KW-0808">Transferase</keyword>
<keyword evidence="11" id="KW-0012">Acyltransferase</keyword>
<evidence type="ECO:0000313" key="14">
    <source>
        <dbReference type="EMBL" id="KAG5658490.1"/>
    </source>
</evidence>
<organism evidence="14 15">
    <name type="scientific">Fusarium avenaceum</name>
    <dbReference type="NCBI Taxonomy" id="40199"/>
    <lineage>
        <taxon>Eukaryota</taxon>
        <taxon>Fungi</taxon>
        <taxon>Dikarya</taxon>
        <taxon>Ascomycota</taxon>
        <taxon>Pezizomycotina</taxon>
        <taxon>Sordariomycetes</taxon>
        <taxon>Hypocreomycetidae</taxon>
        <taxon>Hypocreales</taxon>
        <taxon>Nectriaceae</taxon>
        <taxon>Fusarium</taxon>
        <taxon>Fusarium tricinctum species complex</taxon>
    </lineage>
</organism>
<comment type="subunit">
    <text evidence="4">Homotetramer.</text>
</comment>
<keyword evidence="8" id="KW-0809">Transit peptide</keyword>
<dbReference type="NCBIfam" id="TIGR01930">
    <property type="entry name" value="AcCoA-C-Actrans"/>
    <property type="match status" value="1"/>
</dbReference>
<dbReference type="PANTHER" id="PTHR18919">
    <property type="entry name" value="ACETYL-COA C-ACYLTRANSFERASE"/>
    <property type="match status" value="1"/>
</dbReference>
<dbReference type="FunFam" id="3.40.47.10:FF:000007">
    <property type="entry name" value="acetyl-CoA acetyltransferase, mitochondrial"/>
    <property type="match status" value="1"/>
</dbReference>
<dbReference type="PANTHER" id="PTHR18919:SF156">
    <property type="entry name" value="ACETYL-COA ACETYLTRANSFERASE, MITOCHONDRIAL"/>
    <property type="match status" value="1"/>
</dbReference>
<keyword evidence="9" id="KW-0630">Potassium</keyword>
<keyword evidence="7" id="KW-0479">Metal-binding</keyword>
<dbReference type="GO" id="GO:0046872">
    <property type="term" value="F:metal ion binding"/>
    <property type="evidence" value="ECO:0007669"/>
    <property type="project" value="UniProtKB-KW"/>
</dbReference>
<evidence type="ECO:0000256" key="9">
    <source>
        <dbReference type="ARBA" id="ARBA00022958"/>
    </source>
</evidence>
<evidence type="ECO:0000256" key="10">
    <source>
        <dbReference type="ARBA" id="ARBA00023128"/>
    </source>
</evidence>
<dbReference type="GO" id="GO:0006635">
    <property type="term" value="P:fatty acid beta-oxidation"/>
    <property type="evidence" value="ECO:0007669"/>
    <property type="project" value="TreeGrafter"/>
</dbReference>
<evidence type="ECO:0000256" key="1">
    <source>
        <dbReference type="ARBA" id="ARBA00001958"/>
    </source>
</evidence>
<dbReference type="Pfam" id="PF02803">
    <property type="entry name" value="Thiolase_C"/>
    <property type="match status" value="1"/>
</dbReference>
<dbReference type="SMART" id="SM00753">
    <property type="entry name" value="PAM"/>
    <property type="match status" value="1"/>
</dbReference>
<feature type="domain" description="Thiolase N-terminal" evidence="12">
    <location>
        <begin position="39"/>
        <end position="295"/>
    </location>
</feature>
<dbReference type="GO" id="GO:0005739">
    <property type="term" value="C:mitochondrion"/>
    <property type="evidence" value="ECO:0007669"/>
    <property type="project" value="UniProtKB-SubCell"/>
</dbReference>
<dbReference type="Pfam" id="PF00108">
    <property type="entry name" value="Thiolase_N"/>
    <property type="match status" value="1"/>
</dbReference>
<evidence type="ECO:0000313" key="15">
    <source>
        <dbReference type="Proteomes" id="UP000782241"/>
    </source>
</evidence>
<dbReference type="InterPro" id="IPR020615">
    <property type="entry name" value="Thiolase_acyl_enz_int_AS"/>
</dbReference>
<accession>A0A9P7GZX3</accession>
<dbReference type="InterPro" id="IPR020617">
    <property type="entry name" value="Thiolase_C"/>
</dbReference>
<comment type="similarity">
    <text evidence="3">Belongs to the thiolase-like superfamily. Thiolase family.</text>
</comment>
<dbReference type="PROSITE" id="PS00098">
    <property type="entry name" value="THIOLASE_1"/>
    <property type="match status" value="1"/>
</dbReference>
<evidence type="ECO:0000259" key="12">
    <source>
        <dbReference type="Pfam" id="PF00108"/>
    </source>
</evidence>
<evidence type="ECO:0000259" key="13">
    <source>
        <dbReference type="Pfam" id="PF02803"/>
    </source>
</evidence>
<evidence type="ECO:0000256" key="11">
    <source>
        <dbReference type="ARBA" id="ARBA00023315"/>
    </source>
</evidence>
<protein>
    <recommendedName>
        <fullName evidence="5">acetyl-CoA C-acetyltransferase</fullName>
        <ecNumber evidence="5">2.3.1.9</ecNumber>
    </recommendedName>
</protein>
<name>A0A9P7GZX3_9HYPO</name>
<dbReference type="CDD" id="cd00751">
    <property type="entry name" value="thiolase"/>
    <property type="match status" value="1"/>
</dbReference>
<dbReference type="PROSITE" id="PS00099">
    <property type="entry name" value="THIOLASE_3"/>
    <property type="match status" value="1"/>
</dbReference>
<evidence type="ECO:0000256" key="5">
    <source>
        <dbReference type="ARBA" id="ARBA00012705"/>
    </source>
</evidence>
<proteinExistence type="inferred from homology"/>
<evidence type="ECO:0000256" key="6">
    <source>
        <dbReference type="ARBA" id="ARBA00022679"/>
    </source>
</evidence>
<evidence type="ECO:0000256" key="2">
    <source>
        <dbReference type="ARBA" id="ARBA00004173"/>
    </source>
</evidence>
<sequence length="989" mass="107816">MSTTQLRSAGRLAQLAGHVNGVRQFSTRPALRKELQDAYILSAARTPTAKFNGSFVSVSATKLGAVAIKSALEKSKVPVEKITDVYMGNVLQGSVGQAPARQAAIFAGLPKEIEATTINKVCASGLKAVTLAAQNIQLGLSEAQIAGGMENMSQVPYYVPRASGLPAFGHVKMEDGLIKDGLTDVYDQFHMGNCAENTVKNHNITREQQDEYAIQSYRNAQKAWDEKAFADEIAPVTVKTRKGETIIDTDEGFADVKFDKIPTLKPAFVRDGSGTVTAANSSTLNDGASALVLGSKAIAQKYGSSSRVLAKICGYADAATSPIDFPVAPAKAVPIALERAGITKDQVAIWEFNEAFASVILANSKILGLEGAKVNPLGGAISLGHALGSSGSRILTTLLHQLKPGEYGVAAICNGGGAATAVVVQRIDHASHLNPNLTSQTKTKTCCILFPLHLPSPPTIAMPLVLDFLTQIRNFIRSQNGEELRAWLQVEPSSPQQYHNLAAELRSQFRQQGLDNIVEKSLPQEDDVPEGQGTVWPGFVAFMKDYFAFWRDVDYDDLLGAHQLLSGLVNSCATAFAHPTYGAMLLKTSMSLSETLARLTMTLNRRPDLARRLRAVDEDKTIAESSAEIIQKIFTTCLTDRSSGRYAKPEGKKVGVYMFANLVLKLLFACRRTHLAKMIFVNISTISPPLSLYPAAQRVTFLYYLGRFNFSNNHYLRAALCLEQAYLQTPSQLVSHRTNILTYLIPCNILLGRFPSQTLLQRQECQTLAPVFLPICQAIRSGNFIQFQHHLAQHETWLFEKGLLLTLSNRLRPLLWRSLGRKTFILTYVPPTDASSRKAATLDLTNLHTVAIYLQRRLEGWLPAGPDSMGRSQSVNPLLMKAHENNAHNSETASTLAPPPGGPKSLRPNEGMIWGNAAVTPEDVEMSVATLVQQDLMHGFIAHGQGRFAIIGAKAKGSPVLAGWPNVWHTIRDRAADDYDPDEVPGWVK</sequence>
<keyword evidence="15" id="KW-1185">Reference proteome</keyword>
<dbReference type="InterPro" id="IPR002155">
    <property type="entry name" value="Thiolase"/>
</dbReference>